<feature type="compositionally biased region" description="Acidic residues" evidence="6">
    <location>
        <begin position="184"/>
        <end position="230"/>
    </location>
</feature>
<feature type="compositionally biased region" description="Basic residues" evidence="6">
    <location>
        <begin position="392"/>
        <end position="403"/>
    </location>
</feature>
<comment type="subcellular location">
    <subcellularLocation>
        <location evidence="1">Nucleus</location>
    </subcellularLocation>
</comment>
<feature type="region of interest" description="Disordered" evidence="6">
    <location>
        <begin position="384"/>
        <end position="403"/>
    </location>
</feature>
<dbReference type="InterPro" id="IPR006939">
    <property type="entry name" value="SNF5"/>
</dbReference>
<feature type="compositionally biased region" description="Basic and acidic residues" evidence="6">
    <location>
        <begin position="126"/>
        <end position="153"/>
    </location>
</feature>
<feature type="compositionally biased region" description="Basic and acidic residues" evidence="6">
    <location>
        <begin position="494"/>
        <end position="511"/>
    </location>
</feature>
<dbReference type="GO" id="GO:0000228">
    <property type="term" value="C:nuclear chromosome"/>
    <property type="evidence" value="ECO:0007669"/>
    <property type="project" value="InterPro"/>
</dbReference>
<dbReference type="AlphaFoldDB" id="A0A409WL61"/>
<dbReference type="InParanoid" id="A0A409WL61"/>
<keyword evidence="5" id="KW-0539">Nucleus</keyword>
<dbReference type="InterPro" id="IPR013088">
    <property type="entry name" value="Znf_NHR/GATA"/>
</dbReference>
<keyword evidence="3" id="KW-0805">Transcription regulation</keyword>
<name>A0A409WL61_9AGAR</name>
<proteinExistence type="inferred from homology"/>
<evidence type="ECO:0000256" key="3">
    <source>
        <dbReference type="ARBA" id="ARBA00023015"/>
    </source>
</evidence>
<sequence length="1063" mass="113640">MTDLSHPAYTDPVVTPEAFAQSLIEDYQLAPSYHSVIVKSIQDQLSDFRAHSFSDVHVHHAHSHAHAGLSGWDEDDEGHLRGRIEAQSESAKWWAMWRKRVRKEGARAVREFRAVASLSFAEGLKEKENAKEVQREQEKEKEKRKAKRSVDKSRARKKRKGAVTAAAPVKTEEGVEDVSMLGDNDNETETELDNDNENEDKEGDEDEEGDGEDGDDERDDEEDQADEQEEKDLVEVVKEEEDPLFKPLRVDEFKLDEGAMHEDMRILIKLDIIVGSVKLDDQFEWDLDNPMASPEEFAEVYAQELGLGGEFKTAIAHSIREQVQTYQKSLFLVGHPSDGTPLQDDELKQSFLPPLTSGARPVADVQSFTPLLNYLSDGELERTEKERDKDLVKRRKRNTRGRRGVALPDREPIRTYRTPAIGFPELDPATLALQQAANAPMSRRAAAAAASLTIANMVASENGSGFSPTLSPAQPVLTIQSTSISASTGVEAQRQAEKSAKEKEKDKEKKAKGLFKPPAYPPSVLKPRANVPAPTPSTAADPSAMSLIHADNEAPPSASSPTIAFALPGSSYSGAGAAAGASNATTAGGGDRIRGVTAKRQKELEREAKEREFVDGQHPNYIDGVWHCSNCGCPESIAVGRRKGPLGDKSQCGTCGKFWHRHRRPRPVEYNSDPDFHSGLKQKEKDLESTKTPSKKKGSGAAGAVAALRAQSAAMHSAAATPISEPQTPSRSYGEVNVNGGDLVDGDVRDLSVSGRERERRGGGGGRRERERSPSPPPPRGGDKPTSGKGKKDDENENEDERAISPVSTSSSASEAPLALAQRGKVNGAGSGSGSGSGGASSSSSGGATTGTAAAGNGAAPHSNSNSNAKPPTSSSAPPTSVKAEPPASSSSSGPSASASGPSGASSSSAPPNAPSSPTKPTAPTGAPSSPQKTWVSVCYFLLSYLILLSWQPLIMTNTPLQPPQWLSSALAAMQARYPNDKFEVILRKVTASSTPEWRIKCLDCPGKLYTPGPGETLSNYDVHLKNRQHRQRVNERLAAAQAAAAAAATAATTAEGGDAARS</sequence>
<protein>
    <recommendedName>
        <fullName evidence="9">SNF5-domain-containing protein</fullName>
    </recommendedName>
</protein>
<feature type="compositionally biased region" description="Low complexity" evidence="6">
    <location>
        <begin position="840"/>
        <end position="931"/>
    </location>
</feature>
<feature type="compositionally biased region" description="Low complexity" evidence="6">
    <location>
        <begin position="804"/>
        <end position="821"/>
    </location>
</feature>
<evidence type="ECO:0000256" key="5">
    <source>
        <dbReference type="ARBA" id="ARBA00023242"/>
    </source>
</evidence>
<dbReference type="EMBL" id="NHYE01005012">
    <property type="protein sequence ID" value="PPQ79247.1"/>
    <property type="molecule type" value="Genomic_DNA"/>
</dbReference>
<evidence type="ECO:0000313" key="7">
    <source>
        <dbReference type="EMBL" id="PPQ79247.1"/>
    </source>
</evidence>
<dbReference type="Gene3D" id="3.30.50.10">
    <property type="entry name" value="Erythroid Transcription Factor GATA-1, subunit A"/>
    <property type="match status" value="1"/>
</dbReference>
<dbReference type="GO" id="GO:0008270">
    <property type="term" value="F:zinc ion binding"/>
    <property type="evidence" value="ECO:0007669"/>
    <property type="project" value="InterPro"/>
</dbReference>
<dbReference type="PANTHER" id="PTHR10019">
    <property type="entry name" value="SNF5"/>
    <property type="match status" value="1"/>
</dbReference>
<evidence type="ECO:0000313" key="8">
    <source>
        <dbReference type="Proteomes" id="UP000284706"/>
    </source>
</evidence>
<feature type="region of interest" description="Disordered" evidence="6">
    <location>
        <begin position="663"/>
        <end position="932"/>
    </location>
</feature>
<keyword evidence="8" id="KW-1185">Reference proteome</keyword>
<organism evidence="7 8">
    <name type="scientific">Gymnopilus dilepis</name>
    <dbReference type="NCBI Taxonomy" id="231916"/>
    <lineage>
        <taxon>Eukaryota</taxon>
        <taxon>Fungi</taxon>
        <taxon>Dikarya</taxon>
        <taxon>Basidiomycota</taxon>
        <taxon>Agaricomycotina</taxon>
        <taxon>Agaricomycetes</taxon>
        <taxon>Agaricomycetidae</taxon>
        <taxon>Agaricales</taxon>
        <taxon>Agaricineae</taxon>
        <taxon>Hymenogastraceae</taxon>
        <taxon>Gymnopilus</taxon>
    </lineage>
</organism>
<feature type="compositionally biased region" description="Basic and acidic residues" evidence="6">
    <location>
        <begin position="746"/>
        <end position="773"/>
    </location>
</feature>
<evidence type="ECO:0008006" key="9">
    <source>
        <dbReference type="Google" id="ProtNLM"/>
    </source>
</evidence>
<comment type="caution">
    <text evidence="7">The sequence shown here is derived from an EMBL/GenBank/DDBJ whole genome shotgun (WGS) entry which is preliminary data.</text>
</comment>
<evidence type="ECO:0000256" key="6">
    <source>
        <dbReference type="SAM" id="MobiDB-lite"/>
    </source>
</evidence>
<dbReference type="STRING" id="231916.A0A409WL61"/>
<feature type="region of interest" description="Disordered" evidence="6">
    <location>
        <begin position="484"/>
        <end position="542"/>
    </location>
</feature>
<feature type="compositionally biased region" description="Basic and acidic residues" evidence="6">
    <location>
        <begin position="674"/>
        <end position="689"/>
    </location>
</feature>
<accession>A0A409WL61</accession>
<dbReference type="GO" id="GO:0006338">
    <property type="term" value="P:chromatin remodeling"/>
    <property type="evidence" value="ECO:0007669"/>
    <property type="project" value="InterPro"/>
</dbReference>
<feature type="compositionally biased region" description="Gly residues" evidence="6">
    <location>
        <begin position="827"/>
        <end position="839"/>
    </location>
</feature>
<evidence type="ECO:0000256" key="1">
    <source>
        <dbReference type="ARBA" id="ARBA00004123"/>
    </source>
</evidence>
<comment type="similarity">
    <text evidence="2">Belongs to the SNF5 family.</text>
</comment>
<evidence type="ECO:0000256" key="2">
    <source>
        <dbReference type="ARBA" id="ARBA00010239"/>
    </source>
</evidence>
<gene>
    <name evidence="7" type="ORF">CVT26_000822</name>
</gene>
<dbReference type="OrthoDB" id="515064at2759"/>
<evidence type="ECO:0000256" key="4">
    <source>
        <dbReference type="ARBA" id="ARBA00023163"/>
    </source>
</evidence>
<feature type="compositionally biased region" description="Low complexity" evidence="6">
    <location>
        <begin position="702"/>
        <end position="724"/>
    </location>
</feature>
<dbReference type="GO" id="GO:0006355">
    <property type="term" value="P:regulation of DNA-templated transcription"/>
    <property type="evidence" value="ECO:0007669"/>
    <property type="project" value="InterPro"/>
</dbReference>
<dbReference type="Proteomes" id="UP000284706">
    <property type="component" value="Unassembled WGS sequence"/>
</dbReference>
<dbReference type="Pfam" id="PF04855">
    <property type="entry name" value="SNF5"/>
    <property type="match status" value="1"/>
</dbReference>
<keyword evidence="4" id="KW-0804">Transcription</keyword>
<feature type="region of interest" description="Disordered" evidence="6">
    <location>
        <begin position="126"/>
        <end position="234"/>
    </location>
</feature>
<reference evidence="7 8" key="1">
    <citation type="journal article" date="2018" name="Evol. Lett.">
        <title>Horizontal gene cluster transfer increased hallucinogenic mushroom diversity.</title>
        <authorList>
            <person name="Reynolds H.T."/>
            <person name="Vijayakumar V."/>
            <person name="Gluck-Thaler E."/>
            <person name="Korotkin H.B."/>
            <person name="Matheny P.B."/>
            <person name="Slot J.C."/>
        </authorList>
    </citation>
    <scope>NUCLEOTIDE SEQUENCE [LARGE SCALE GENOMIC DNA]</scope>
    <source>
        <strain evidence="7 8">SRW20</strain>
    </source>
</reference>